<evidence type="ECO:0000313" key="1">
    <source>
        <dbReference type="EMBL" id="GAV08972.1"/>
    </source>
</evidence>
<dbReference type="AlphaFoldDB" id="A0A1D1W6B7"/>
<proteinExistence type="predicted"/>
<keyword evidence="2" id="KW-1185">Reference proteome</keyword>
<sequence>MYQEERMNAKSGFCNISETASTSDKDSKNIDICDRTSVVFQSRILRQNALASTKDFRNEGSSAPTLPLYRKRQMLRRMCRSTRRTLMSEWATDPRGQVRTSHIIVNLQRSRSNGNHFRQATARYVEEDLPEEYFDNFKDLITKPQLIDGIAEANILHLYTPQMLFV</sequence>
<comment type="caution">
    <text evidence="1">The sequence shown here is derived from an EMBL/GenBank/DDBJ whole genome shotgun (WGS) entry which is preliminary data.</text>
</comment>
<reference evidence="1 2" key="1">
    <citation type="journal article" date="2016" name="Nat. Commun.">
        <title>Extremotolerant tardigrade genome and improved radiotolerance of human cultured cells by tardigrade-unique protein.</title>
        <authorList>
            <person name="Hashimoto T."/>
            <person name="Horikawa D.D."/>
            <person name="Saito Y."/>
            <person name="Kuwahara H."/>
            <person name="Kozuka-Hata H."/>
            <person name="Shin-I T."/>
            <person name="Minakuchi Y."/>
            <person name="Ohishi K."/>
            <person name="Motoyama A."/>
            <person name="Aizu T."/>
            <person name="Enomoto A."/>
            <person name="Kondo K."/>
            <person name="Tanaka S."/>
            <person name="Hara Y."/>
            <person name="Koshikawa S."/>
            <person name="Sagara H."/>
            <person name="Miura T."/>
            <person name="Yokobori S."/>
            <person name="Miyagawa K."/>
            <person name="Suzuki Y."/>
            <person name="Kubo T."/>
            <person name="Oyama M."/>
            <person name="Kohara Y."/>
            <person name="Fujiyama A."/>
            <person name="Arakawa K."/>
            <person name="Katayama T."/>
            <person name="Toyoda A."/>
            <person name="Kunieda T."/>
        </authorList>
    </citation>
    <scope>NUCLEOTIDE SEQUENCE [LARGE SCALE GENOMIC DNA]</scope>
    <source>
        <strain evidence="1 2">YOKOZUNA-1</strain>
    </source>
</reference>
<organism evidence="1 2">
    <name type="scientific">Ramazzottius varieornatus</name>
    <name type="common">Water bear</name>
    <name type="synonym">Tardigrade</name>
    <dbReference type="NCBI Taxonomy" id="947166"/>
    <lineage>
        <taxon>Eukaryota</taxon>
        <taxon>Metazoa</taxon>
        <taxon>Ecdysozoa</taxon>
        <taxon>Tardigrada</taxon>
        <taxon>Eutardigrada</taxon>
        <taxon>Parachela</taxon>
        <taxon>Hypsibioidea</taxon>
        <taxon>Ramazzottiidae</taxon>
        <taxon>Ramazzottius</taxon>
    </lineage>
</organism>
<name>A0A1D1W6B7_RAMVA</name>
<dbReference type="Proteomes" id="UP000186922">
    <property type="component" value="Unassembled WGS sequence"/>
</dbReference>
<dbReference type="EMBL" id="BDGG01000019">
    <property type="protein sequence ID" value="GAV08972.1"/>
    <property type="molecule type" value="Genomic_DNA"/>
</dbReference>
<protein>
    <submittedName>
        <fullName evidence="1">Uncharacterized protein</fullName>
    </submittedName>
</protein>
<gene>
    <name evidence="1" type="primary">RvY_18584-1</name>
    <name evidence="1" type="synonym">RvY_18584.1</name>
    <name evidence="1" type="ORF">RvY_18584</name>
</gene>
<evidence type="ECO:0000313" key="2">
    <source>
        <dbReference type="Proteomes" id="UP000186922"/>
    </source>
</evidence>
<accession>A0A1D1W6B7</accession>